<keyword evidence="15" id="KW-1185">Reference proteome</keyword>
<protein>
    <recommendedName>
        <fullName evidence="4">Movement protein TGB2</fullName>
    </recommendedName>
    <alternativeName>
        <fullName evidence="12">Triple gene block 2 protein</fullName>
    </alternativeName>
</protein>
<evidence type="ECO:0000256" key="8">
    <source>
        <dbReference type="ARBA" id="ARBA00022989"/>
    </source>
</evidence>
<dbReference type="InterPro" id="IPR001896">
    <property type="entry name" value="Plant_vir_prot"/>
</dbReference>
<keyword evidence="11" id="KW-1038">Host endoplasmic reticulum</keyword>
<evidence type="ECO:0000256" key="10">
    <source>
        <dbReference type="ARBA" id="ARBA00023136"/>
    </source>
</evidence>
<dbReference type="Pfam" id="PF01307">
    <property type="entry name" value="Plant_vir_prot"/>
    <property type="match status" value="1"/>
</dbReference>
<dbReference type="Proteomes" id="UP000204444">
    <property type="component" value="Segment"/>
</dbReference>
<dbReference type="GeneID" id="5065801"/>
<comment type="function">
    <text evidence="1">Plays a role in viral cell-to-cell propagation, by facilitating genome transport to neighboring plant cells through plasmosdesmata,.</text>
</comment>
<organism evidence="14 15">
    <name type="scientific">Phlox virus S</name>
    <dbReference type="NCBI Taxonomy" id="436066"/>
    <lineage>
        <taxon>Viruses</taxon>
        <taxon>Riboviria</taxon>
        <taxon>Orthornavirae</taxon>
        <taxon>Kitrinoviricota</taxon>
        <taxon>Alsuviricetes</taxon>
        <taxon>Tymovirales</taxon>
        <taxon>Betaflexiviridae</taxon>
        <taxon>Quinvirinae</taxon>
        <taxon>Carlavirus</taxon>
        <taxon>Carlavirus sigmaphlocis</taxon>
    </lineage>
</organism>
<evidence type="ECO:0000256" key="3">
    <source>
        <dbReference type="ARBA" id="ARBA00010321"/>
    </source>
</evidence>
<feature type="transmembrane region" description="Helical" evidence="13">
    <location>
        <begin position="12"/>
        <end position="30"/>
    </location>
</feature>
<evidence type="ECO:0000256" key="2">
    <source>
        <dbReference type="ARBA" id="ARBA00004625"/>
    </source>
</evidence>
<evidence type="ECO:0000256" key="12">
    <source>
        <dbReference type="ARBA" id="ARBA00032240"/>
    </source>
</evidence>
<evidence type="ECO:0000313" key="15">
    <source>
        <dbReference type="Proteomes" id="UP000204444"/>
    </source>
</evidence>
<keyword evidence="5" id="KW-0813">Transport</keyword>
<evidence type="ECO:0000256" key="9">
    <source>
        <dbReference type="ARBA" id="ARBA00023031"/>
    </source>
</evidence>
<feature type="transmembrane region" description="Helical" evidence="13">
    <location>
        <begin position="78"/>
        <end position="95"/>
    </location>
</feature>
<accession>A4ZWC7</accession>
<comment type="similarity">
    <text evidence="3">Belongs to the Tymovirales TGBp2 protein family.</text>
</comment>
<dbReference type="GO" id="GO:0044167">
    <property type="term" value="C:host cell endoplasmic reticulum membrane"/>
    <property type="evidence" value="ECO:0007669"/>
    <property type="project" value="UniProtKB-SubCell"/>
</dbReference>
<evidence type="ECO:0000256" key="5">
    <source>
        <dbReference type="ARBA" id="ARBA00022448"/>
    </source>
</evidence>
<dbReference type="GO" id="GO:0046740">
    <property type="term" value="P:transport of virus in host, cell to cell"/>
    <property type="evidence" value="ECO:0007669"/>
    <property type="project" value="UniProtKB-KW"/>
</dbReference>
<evidence type="ECO:0000256" key="7">
    <source>
        <dbReference type="ARBA" id="ARBA00022870"/>
    </source>
</evidence>
<reference evidence="14 15" key="1">
    <citation type="submission" date="2007-03" db="EMBL/GenBank/DDBJ databases">
        <authorList>
            <person name="Hammond J."/>
            <person name="Reinsel M.D."/>
            <person name="Maroon-Lango C.J."/>
        </authorList>
    </citation>
    <scope>NUCLEOTIDE SEQUENCE [LARGE SCALE GENOMIC DNA]</scope>
    <source>
        <strain evidence="14">BR</strain>
    </source>
</reference>
<evidence type="ECO:0000313" key="14">
    <source>
        <dbReference type="EMBL" id="ABP37858.1"/>
    </source>
</evidence>
<proteinExistence type="inferred from homology"/>
<keyword evidence="7" id="KW-1043">Host membrane</keyword>
<keyword evidence="9" id="KW-0916">Viral movement protein</keyword>
<evidence type="ECO:0000256" key="11">
    <source>
        <dbReference type="ARBA" id="ARBA00023184"/>
    </source>
</evidence>
<sequence length="108" mass="11812">MPLTAPPDHTKTAVVAAAGLTLVLFTLVYSRSTLPQVGDNIHSLPHGGYYKDGTKQVIYGSPNRLNSLERAVNLKFQPWAYVLCLIALIYIVGLFERRGVCSCGRVHA</sequence>
<dbReference type="OrthoDB" id="20634at10239"/>
<keyword evidence="8 13" id="KW-1133">Transmembrane helix</keyword>
<dbReference type="KEGG" id="vg:5065801"/>
<comment type="subcellular location">
    <subcellularLocation>
        <location evidence="2">Host endoplasmic reticulum membrane</location>
    </subcellularLocation>
</comment>
<keyword evidence="6 13" id="KW-0812">Transmembrane</keyword>
<dbReference type="RefSeq" id="YP_001165303.1">
    <property type="nucleotide sequence ID" value="NC_009383.1"/>
</dbReference>
<evidence type="ECO:0000256" key="13">
    <source>
        <dbReference type="SAM" id="Phobius"/>
    </source>
</evidence>
<dbReference type="EMBL" id="EF492068">
    <property type="protein sequence ID" value="ABP37858.1"/>
    <property type="molecule type" value="Genomic_RNA"/>
</dbReference>
<name>A4ZWC7_9VIRU</name>
<keyword evidence="10 13" id="KW-0472">Membrane</keyword>
<evidence type="ECO:0000256" key="6">
    <source>
        <dbReference type="ARBA" id="ARBA00022692"/>
    </source>
</evidence>
<evidence type="ECO:0000256" key="1">
    <source>
        <dbReference type="ARBA" id="ARBA00002252"/>
    </source>
</evidence>
<evidence type="ECO:0000256" key="4">
    <source>
        <dbReference type="ARBA" id="ARBA00013304"/>
    </source>
</evidence>